<dbReference type="AlphaFoldDB" id="Q4SBM0"/>
<reference evidence="1" key="1">
    <citation type="journal article" date="2004" name="Nature">
        <title>Genome duplication in the teleost fish Tetraodon nigroviridis reveals the early vertebrate proto-karyotype.</title>
        <authorList>
            <person name="Jaillon O."/>
            <person name="Aury J.-M."/>
            <person name="Brunet F."/>
            <person name="Petit J.-L."/>
            <person name="Stange-Thomann N."/>
            <person name="Mauceli E."/>
            <person name="Bouneau L."/>
            <person name="Fischer C."/>
            <person name="Ozouf-Costaz C."/>
            <person name="Bernot A."/>
            <person name="Nicaud S."/>
            <person name="Jaffe D."/>
            <person name="Fisher S."/>
            <person name="Lutfalla G."/>
            <person name="Dossat C."/>
            <person name="Segurens B."/>
            <person name="Dasilva C."/>
            <person name="Salanoubat M."/>
            <person name="Levy M."/>
            <person name="Boudet N."/>
            <person name="Castellano S."/>
            <person name="Anthouard V."/>
            <person name="Jubin C."/>
            <person name="Castelli V."/>
            <person name="Katinka M."/>
            <person name="Vacherie B."/>
            <person name="Biemont C."/>
            <person name="Skalli Z."/>
            <person name="Cattolico L."/>
            <person name="Poulain J."/>
            <person name="De Berardinis V."/>
            <person name="Cruaud C."/>
            <person name="Duprat S."/>
            <person name="Brottier P."/>
            <person name="Coutanceau J.-P."/>
            <person name="Gouzy J."/>
            <person name="Parra G."/>
            <person name="Lardier G."/>
            <person name="Chapple C."/>
            <person name="McKernan K.J."/>
            <person name="McEwan P."/>
            <person name="Bosak S."/>
            <person name="Kellis M."/>
            <person name="Volff J.-N."/>
            <person name="Guigo R."/>
            <person name="Zody M.C."/>
            <person name="Mesirov J."/>
            <person name="Lindblad-Toh K."/>
            <person name="Birren B."/>
            <person name="Nusbaum C."/>
            <person name="Kahn D."/>
            <person name="Robinson-Rechavi M."/>
            <person name="Laudet V."/>
            <person name="Schachter V."/>
            <person name="Quetier F."/>
            <person name="Saurin W."/>
            <person name="Scarpelli C."/>
            <person name="Wincker P."/>
            <person name="Lander E.S."/>
            <person name="Weissenbach J."/>
            <person name="Roest Crollius H."/>
        </authorList>
    </citation>
    <scope>NUCLEOTIDE SEQUENCE [LARGE SCALE GENOMIC DNA]</scope>
</reference>
<evidence type="ECO:0000313" key="1">
    <source>
        <dbReference type="EMBL" id="CAG01962.1"/>
    </source>
</evidence>
<name>Q4SBM0_TETNG</name>
<gene>
    <name evidence="1" type="ORF">GSTENG00020911001</name>
</gene>
<proteinExistence type="predicted"/>
<protein>
    <submittedName>
        <fullName evidence="1">Chromosome 15 SCAF14667, whole genome shotgun sequence</fullName>
    </submittedName>
</protein>
<dbReference type="KEGG" id="tng:GSTEN00020911G001"/>
<organism evidence="1">
    <name type="scientific">Tetraodon nigroviridis</name>
    <name type="common">Spotted green pufferfish</name>
    <name type="synonym">Chelonodon nigroviridis</name>
    <dbReference type="NCBI Taxonomy" id="99883"/>
    <lineage>
        <taxon>Eukaryota</taxon>
        <taxon>Metazoa</taxon>
        <taxon>Chordata</taxon>
        <taxon>Craniata</taxon>
        <taxon>Vertebrata</taxon>
        <taxon>Euteleostomi</taxon>
        <taxon>Actinopterygii</taxon>
        <taxon>Neopterygii</taxon>
        <taxon>Teleostei</taxon>
        <taxon>Neoteleostei</taxon>
        <taxon>Acanthomorphata</taxon>
        <taxon>Eupercaria</taxon>
        <taxon>Tetraodontiformes</taxon>
        <taxon>Tetradontoidea</taxon>
        <taxon>Tetraodontidae</taxon>
        <taxon>Tetraodon</taxon>
    </lineage>
</organism>
<sequence length="36" mass="3734">MAFAGLQHLQSAVLWDRGLAVLELNGASIVGRGVLA</sequence>
<dbReference type="EMBL" id="CAAE01014667">
    <property type="protein sequence ID" value="CAG01962.1"/>
    <property type="molecule type" value="Genomic_DNA"/>
</dbReference>
<reference evidence="1" key="2">
    <citation type="submission" date="2004-02" db="EMBL/GenBank/DDBJ databases">
        <authorList>
            <consortium name="Genoscope"/>
            <consortium name="Whitehead Institute Centre for Genome Research"/>
        </authorList>
    </citation>
    <scope>NUCLEOTIDE SEQUENCE</scope>
</reference>
<accession>Q4SBM0</accession>